<sequence>MMRKRGNLWRWLATLGGMLGVGVAIALGFWQLDRAAQKHQRHLAMQVQAAAQPLDATGVQQALQVQAGDVQSLLYRPVVLQGQWLPAHSIYLDNRQMQGRPGFYVFTPLQLGSGQTVLVQRGWIARNFQDRQALQAVQTPAGPVTVLGWLAGPPARLYELGDAQASDTQYPQIRQNLDLGAFAQASGLPLWPVTVVQTGAASEGLLRAWPQPGSGVATHHGYAFQWFAISAVLAVMVLWFQWLRPLRNVQASHVAQPD</sequence>
<evidence type="ECO:0000313" key="8">
    <source>
        <dbReference type="Proteomes" id="UP000834458"/>
    </source>
</evidence>
<protein>
    <recommendedName>
        <fullName evidence="6">SURF1-like protein</fullName>
    </recommendedName>
</protein>
<keyword evidence="3 6" id="KW-0812">Transmembrane</keyword>
<dbReference type="GO" id="GO:0005886">
    <property type="term" value="C:plasma membrane"/>
    <property type="evidence" value="ECO:0007669"/>
    <property type="project" value="UniProtKB-SubCell"/>
</dbReference>
<comment type="similarity">
    <text evidence="2 6">Belongs to the SURF1 family.</text>
</comment>
<evidence type="ECO:0000256" key="2">
    <source>
        <dbReference type="ARBA" id="ARBA00007165"/>
    </source>
</evidence>
<dbReference type="AlphaFoldDB" id="A0AA35D8N3"/>
<dbReference type="RefSeq" id="WP_234686836.1">
    <property type="nucleotide sequence ID" value="NZ_CAHPRW010000029.1"/>
</dbReference>
<keyword evidence="5 6" id="KW-0472">Membrane</keyword>
<evidence type="ECO:0000256" key="1">
    <source>
        <dbReference type="ARBA" id="ARBA00004370"/>
    </source>
</evidence>
<proteinExistence type="inferred from homology"/>
<reference evidence="7" key="1">
    <citation type="submission" date="2020-05" db="EMBL/GenBank/DDBJ databases">
        <authorList>
            <person name="Delgado-Blas J."/>
        </authorList>
    </citation>
    <scope>NUCLEOTIDE SEQUENCE</scope>
    <source>
        <strain evidence="7">BB1454</strain>
    </source>
</reference>
<feature type="transmembrane region" description="Helical" evidence="6">
    <location>
        <begin position="223"/>
        <end position="243"/>
    </location>
</feature>
<evidence type="ECO:0000256" key="6">
    <source>
        <dbReference type="RuleBase" id="RU363076"/>
    </source>
</evidence>
<name>A0AA35D8N3_9BURK</name>
<dbReference type="PANTHER" id="PTHR23427">
    <property type="entry name" value="SURFEIT LOCUS PROTEIN"/>
    <property type="match status" value="1"/>
</dbReference>
<evidence type="ECO:0000313" key="7">
    <source>
        <dbReference type="EMBL" id="CAB5694032.1"/>
    </source>
</evidence>
<keyword evidence="4 6" id="KW-1133">Transmembrane helix</keyword>
<dbReference type="PROSITE" id="PS50895">
    <property type="entry name" value="SURF1"/>
    <property type="match status" value="1"/>
</dbReference>
<dbReference type="EMBL" id="CAHPSC010000030">
    <property type="protein sequence ID" value="CAB5694032.1"/>
    <property type="molecule type" value="Genomic_DNA"/>
</dbReference>
<dbReference type="CDD" id="cd06662">
    <property type="entry name" value="SURF1"/>
    <property type="match status" value="1"/>
</dbReference>
<gene>
    <name evidence="7" type="ORF">GHA_02237</name>
</gene>
<keyword evidence="6" id="KW-1003">Cell membrane</keyword>
<organism evidence="7 8">
    <name type="scientific">Comamonas aquatica</name>
    <dbReference type="NCBI Taxonomy" id="225991"/>
    <lineage>
        <taxon>Bacteria</taxon>
        <taxon>Pseudomonadati</taxon>
        <taxon>Pseudomonadota</taxon>
        <taxon>Betaproteobacteria</taxon>
        <taxon>Burkholderiales</taxon>
        <taxon>Comamonadaceae</taxon>
        <taxon>Comamonas</taxon>
    </lineage>
</organism>
<dbReference type="InterPro" id="IPR002994">
    <property type="entry name" value="Surf1/Shy1"/>
</dbReference>
<accession>A0AA35D8N3</accession>
<comment type="subcellular location">
    <subcellularLocation>
        <location evidence="6">Cell membrane</location>
        <topology evidence="6">Multi-pass membrane protein</topology>
    </subcellularLocation>
    <subcellularLocation>
        <location evidence="1">Membrane</location>
    </subcellularLocation>
</comment>
<dbReference type="Pfam" id="PF02104">
    <property type="entry name" value="SURF1"/>
    <property type="match status" value="1"/>
</dbReference>
<comment type="caution">
    <text evidence="7">The sequence shown here is derived from an EMBL/GenBank/DDBJ whole genome shotgun (WGS) entry which is preliminary data.</text>
</comment>
<dbReference type="InterPro" id="IPR045214">
    <property type="entry name" value="Surf1/Surf4"/>
</dbReference>
<feature type="transmembrane region" description="Helical" evidence="6">
    <location>
        <begin position="12"/>
        <end position="32"/>
    </location>
</feature>
<evidence type="ECO:0000256" key="3">
    <source>
        <dbReference type="ARBA" id="ARBA00022692"/>
    </source>
</evidence>
<dbReference type="Proteomes" id="UP000834458">
    <property type="component" value="Unassembled WGS sequence"/>
</dbReference>
<dbReference type="PANTHER" id="PTHR23427:SF2">
    <property type="entry name" value="SURFEIT LOCUS PROTEIN 1"/>
    <property type="match status" value="1"/>
</dbReference>
<evidence type="ECO:0000256" key="5">
    <source>
        <dbReference type="ARBA" id="ARBA00023136"/>
    </source>
</evidence>
<evidence type="ECO:0000256" key="4">
    <source>
        <dbReference type="ARBA" id="ARBA00022989"/>
    </source>
</evidence>